<proteinExistence type="predicted"/>
<evidence type="ECO:0000313" key="2">
    <source>
        <dbReference type="EMBL" id="AEV68459.1"/>
    </source>
</evidence>
<evidence type="ECO:0000313" key="3">
    <source>
        <dbReference type="Proteomes" id="UP000005435"/>
    </source>
</evidence>
<dbReference type="OrthoDB" id="2087026at2"/>
<dbReference type="eggNOG" id="ENOG503373H">
    <property type="taxonomic scope" value="Bacteria"/>
</dbReference>
<protein>
    <submittedName>
        <fullName evidence="2">Uncharacterized protein</fullName>
    </submittedName>
</protein>
<name>G8LUS9_ACECE</name>
<evidence type="ECO:0000256" key="1">
    <source>
        <dbReference type="SAM" id="Phobius"/>
    </source>
</evidence>
<dbReference type="EMBL" id="CP003065">
    <property type="protein sequence ID" value="AEV68459.1"/>
    <property type="molecule type" value="Genomic_DNA"/>
</dbReference>
<accession>G8LUS9</accession>
<gene>
    <name evidence="2" type="ordered locus">Clocl_1850</name>
</gene>
<keyword evidence="3" id="KW-1185">Reference proteome</keyword>
<dbReference type="KEGG" id="ccl:Clocl_1850"/>
<reference evidence="2 3" key="2">
    <citation type="journal article" date="2012" name="Stand. Genomic Sci.">
        <title>Complete Genome Sequence of Clostridium clariflavum DSM 19732.</title>
        <authorList>
            <person name="Izquierdo J.A."/>
            <person name="Goodwin L."/>
            <person name="Davenport K.W."/>
            <person name="Teshima H."/>
            <person name="Bruce D."/>
            <person name="Detter C."/>
            <person name="Tapia R."/>
            <person name="Han S."/>
            <person name="Land M."/>
            <person name="Hauser L."/>
            <person name="Jeffries C.D."/>
            <person name="Han J."/>
            <person name="Pitluck S."/>
            <person name="Nolan M."/>
            <person name="Chen A."/>
            <person name="Huntemann M."/>
            <person name="Mavromatis K."/>
            <person name="Mikhailova N."/>
            <person name="Liolios K."/>
            <person name="Woyke T."/>
            <person name="Lynd L.R."/>
        </authorList>
    </citation>
    <scope>NUCLEOTIDE SEQUENCE [LARGE SCALE GENOMIC DNA]</scope>
    <source>
        <strain evidence="3">DSM 19732 / NBRC 101661 / EBR45</strain>
    </source>
</reference>
<keyword evidence="1" id="KW-1133">Transmembrane helix</keyword>
<keyword evidence="1" id="KW-0472">Membrane</keyword>
<dbReference type="STRING" id="720554.Clocl_1850"/>
<keyword evidence="1" id="KW-0812">Transmembrane</keyword>
<dbReference type="AlphaFoldDB" id="G8LUS9"/>
<organism evidence="2 3">
    <name type="scientific">Acetivibrio clariflavus (strain DSM 19732 / NBRC 101661 / EBR45)</name>
    <name type="common">Clostridium clariflavum</name>
    <dbReference type="NCBI Taxonomy" id="720554"/>
    <lineage>
        <taxon>Bacteria</taxon>
        <taxon>Bacillati</taxon>
        <taxon>Bacillota</taxon>
        <taxon>Clostridia</taxon>
        <taxon>Eubacteriales</taxon>
        <taxon>Oscillospiraceae</taxon>
        <taxon>Acetivibrio</taxon>
    </lineage>
</organism>
<dbReference type="HOGENOM" id="CLU_1599885_0_0_9"/>
<sequence>MKVIVFRARKERKKRSEIMAKRLINFGFEKILFFTFVCLFIAIVFIQGTLLNPSLRSYLVKDDDVNGRPLGEEEYLYKEGEISIALLASESNEDLKLLVNGEEVAVFNQNLVTIPVKDGDVVEVDGSATDQEALLEIISASENLSGVEVGKRIKVNSNIEEITRISIKE</sequence>
<dbReference type="Proteomes" id="UP000005435">
    <property type="component" value="Chromosome"/>
</dbReference>
<reference evidence="3" key="1">
    <citation type="submission" date="2011-12" db="EMBL/GenBank/DDBJ databases">
        <title>Complete sequence of Clostridium clariflavum DSM 19732.</title>
        <authorList>
            <consortium name="US DOE Joint Genome Institute"/>
            <person name="Lucas S."/>
            <person name="Han J."/>
            <person name="Lapidus A."/>
            <person name="Cheng J.-F."/>
            <person name="Goodwin L."/>
            <person name="Pitluck S."/>
            <person name="Peters L."/>
            <person name="Teshima H."/>
            <person name="Detter J.C."/>
            <person name="Han C."/>
            <person name="Tapia R."/>
            <person name="Land M."/>
            <person name="Hauser L."/>
            <person name="Kyrpides N."/>
            <person name="Ivanova N."/>
            <person name="Pagani I."/>
            <person name="Kitzmiller T."/>
            <person name="Lynd L."/>
            <person name="Izquierdo J."/>
            <person name="Woyke T."/>
        </authorList>
    </citation>
    <scope>NUCLEOTIDE SEQUENCE [LARGE SCALE GENOMIC DNA]</scope>
    <source>
        <strain evidence="3">DSM 19732 / NBRC 101661 / EBR45</strain>
    </source>
</reference>
<feature type="transmembrane region" description="Helical" evidence="1">
    <location>
        <begin position="31"/>
        <end position="51"/>
    </location>
</feature>
<dbReference type="RefSeq" id="WP_014255044.1">
    <property type="nucleotide sequence ID" value="NC_016627.1"/>
</dbReference>